<evidence type="ECO:0000259" key="2">
    <source>
        <dbReference type="Pfam" id="PF13304"/>
    </source>
</evidence>
<dbReference type="PATRIC" id="fig|1286171.3.peg.577"/>
<dbReference type="EMBL" id="CP007452">
    <property type="protein sequence ID" value="AHM55936.1"/>
    <property type="molecule type" value="Genomic_DNA"/>
</dbReference>
<accession>W8U4Q4</accession>
<feature type="domain" description="Endonuclease GajA/Old nuclease/RecF-like AAA" evidence="1">
    <location>
        <begin position="6"/>
        <end position="193"/>
    </location>
</feature>
<dbReference type="Pfam" id="PF20469">
    <property type="entry name" value="OLD-like_TOPRIM"/>
    <property type="match status" value="1"/>
</dbReference>
<dbReference type="eggNOG" id="COG3593">
    <property type="taxonomic scope" value="Bacteria"/>
</dbReference>
<dbReference type="InterPro" id="IPR051396">
    <property type="entry name" value="Bact_Antivir_Def_Nuclease"/>
</dbReference>
<dbReference type="STRING" id="1286171.EAL2_c06340"/>
<dbReference type="RefSeq" id="WP_025434979.1">
    <property type="nucleotide sequence ID" value="NZ_CP007452.1"/>
</dbReference>
<dbReference type="PANTHER" id="PTHR43581:SF2">
    <property type="entry name" value="EXCINUCLEASE ATPASE SUBUNIT"/>
    <property type="match status" value="1"/>
</dbReference>
<evidence type="ECO:0000313" key="4">
    <source>
        <dbReference type="EMBL" id="AHM55936.1"/>
    </source>
</evidence>
<organism evidence="4 5">
    <name type="scientific">Peptoclostridium acidaminophilum DSM 3953</name>
    <dbReference type="NCBI Taxonomy" id="1286171"/>
    <lineage>
        <taxon>Bacteria</taxon>
        <taxon>Bacillati</taxon>
        <taxon>Bacillota</taxon>
        <taxon>Clostridia</taxon>
        <taxon>Peptostreptococcales</taxon>
        <taxon>Peptoclostridiaceae</taxon>
        <taxon>Peptoclostridium</taxon>
    </lineage>
</organism>
<dbReference type="InterPro" id="IPR041685">
    <property type="entry name" value="AAA_GajA/Old/RecF-like"/>
</dbReference>
<dbReference type="OrthoDB" id="267455at2"/>
<dbReference type="InterPro" id="IPR003959">
    <property type="entry name" value="ATPase_AAA_core"/>
</dbReference>
<dbReference type="PANTHER" id="PTHR43581">
    <property type="entry name" value="ATP/GTP PHOSPHATASE"/>
    <property type="match status" value="1"/>
</dbReference>
<dbReference type="AlphaFoldDB" id="W8U4Q4"/>
<keyword evidence="5" id="KW-1185">Reference proteome</keyword>
<dbReference type="GO" id="GO:0005524">
    <property type="term" value="F:ATP binding"/>
    <property type="evidence" value="ECO:0007669"/>
    <property type="project" value="InterPro"/>
</dbReference>
<dbReference type="Pfam" id="PF13175">
    <property type="entry name" value="AAA_15"/>
    <property type="match status" value="1"/>
</dbReference>
<dbReference type="GO" id="GO:0016887">
    <property type="term" value="F:ATP hydrolysis activity"/>
    <property type="evidence" value="ECO:0007669"/>
    <property type="project" value="InterPro"/>
</dbReference>
<dbReference type="HOGENOM" id="CLU_021240_2_0_9"/>
<proteinExistence type="predicted"/>
<dbReference type="InterPro" id="IPR027417">
    <property type="entry name" value="P-loop_NTPase"/>
</dbReference>
<evidence type="ECO:0008006" key="6">
    <source>
        <dbReference type="Google" id="ProtNLM"/>
    </source>
</evidence>
<evidence type="ECO:0000259" key="3">
    <source>
        <dbReference type="Pfam" id="PF20469"/>
    </source>
</evidence>
<reference evidence="4 5" key="1">
    <citation type="journal article" date="2014" name="Genome Announc.">
        <title>Complete Genome Sequence of Amino Acid-Utilizing Eubacterium acidaminophilum al-2 (DSM 3953).</title>
        <authorList>
            <person name="Poehlein A."/>
            <person name="Andreesen J.R."/>
            <person name="Daniel R."/>
        </authorList>
    </citation>
    <scope>NUCLEOTIDE SEQUENCE [LARGE SCALE GENOMIC DNA]</scope>
    <source>
        <strain evidence="4 5">DSM 3953</strain>
    </source>
</reference>
<dbReference type="InterPro" id="IPR034139">
    <property type="entry name" value="TOPRIM_OLD"/>
</dbReference>
<dbReference type="KEGG" id="eac:EAL2_c06340"/>
<evidence type="ECO:0000259" key="1">
    <source>
        <dbReference type="Pfam" id="PF13175"/>
    </source>
</evidence>
<dbReference type="Pfam" id="PF13304">
    <property type="entry name" value="AAA_21"/>
    <property type="match status" value="1"/>
</dbReference>
<dbReference type="CDD" id="cd01026">
    <property type="entry name" value="TOPRIM_OLD"/>
    <property type="match status" value="1"/>
</dbReference>
<feature type="domain" description="ATPase AAA-type core" evidence="2">
    <location>
        <begin position="344"/>
        <end position="389"/>
    </location>
</feature>
<dbReference type="SUPFAM" id="SSF52540">
    <property type="entry name" value="P-loop containing nucleoside triphosphate hydrolases"/>
    <property type="match status" value="1"/>
</dbReference>
<dbReference type="eggNOG" id="COG4637">
    <property type="taxonomic scope" value="Bacteria"/>
</dbReference>
<dbReference type="Proteomes" id="UP000019591">
    <property type="component" value="Chromosome"/>
</dbReference>
<evidence type="ECO:0000313" key="5">
    <source>
        <dbReference type="Proteomes" id="UP000019591"/>
    </source>
</evidence>
<dbReference type="Gene3D" id="3.40.50.300">
    <property type="entry name" value="P-loop containing nucleotide triphosphate hydrolases"/>
    <property type="match status" value="1"/>
</dbReference>
<gene>
    <name evidence="4" type="ORF">EAL2_c06340</name>
</gene>
<sequence length="678" mass="77499">MNTQPYICKVHIENFRNFRCADFWLNEKQVIIGENAVGKSNLLYALQLILDPNLSDKDRMLEESDFWEGVDEPMKNGEQILIELWFANFEENKNVLAQLTDATVKLNEKEMLKLTYKFYPYRKYGEINEYNFIIFKGDDETRRFSYEDRKYLNIRVIKAIRDVESEMRNSKTSPLTQIIKQKYTISKDVLAEISKALEEKGADTLQIGQVEDLESRIHMLLNQMVAFNQDQFDVSLKTMNIDATKLLYALRPLIDSRESGNTSLGINNLLYIALILLLIEDETIKTYLPKELYEELVEKDENNLIESCYSEVEKINGYTLNDTVLTDSAKRDDLYDFMTETIPTANGVTILAVEEPEAHLHPLYQRLLYRHVMNRSNASVIITTHSTHISSVAPITSIVHLISKSTGTSVKTTAQLRLSDSDFADLERYIDVKRGEIYLAKGVIFVEGVSEEYLIPSFAKTMEYDLDRLGVVVCNINSTNFEPYRQFARALGLPYIIVTDGDYYHRVDEKNKYGDMASEDDVEYGYAGIDRAKAFSGVEDKIESFVTSEYEEGTVFEDLDTDDQIDFFESIGVFIGKHTFEVDIFCKSGGPDTVEGQIISSVFDDLTAGGPQQKQNFKNNMSEGKYDRCLAQIEASNSQIGKGRFSQRLSSCVTHNMMPEYIEAAIAKITELVRSRSN</sequence>
<name>W8U4Q4_PEPAC</name>
<protein>
    <recommendedName>
        <fullName evidence="6">ATP-dependent endonuclease of the OLD family</fullName>
    </recommendedName>
</protein>
<feature type="domain" description="OLD protein-like TOPRIM" evidence="3">
    <location>
        <begin position="440"/>
        <end position="502"/>
    </location>
</feature>